<evidence type="ECO:0000313" key="2">
    <source>
        <dbReference type="Proteomes" id="UP000619788"/>
    </source>
</evidence>
<dbReference type="Proteomes" id="UP000619788">
    <property type="component" value="Unassembled WGS sequence"/>
</dbReference>
<dbReference type="EMBL" id="BOOJ01000058">
    <property type="protein sequence ID" value="GIH95976.1"/>
    <property type="molecule type" value="Genomic_DNA"/>
</dbReference>
<gene>
    <name evidence="1" type="ORF">Psi01_66060</name>
</gene>
<organism evidence="1 2">
    <name type="scientific">Planobispora siamensis</name>
    <dbReference type="NCBI Taxonomy" id="936338"/>
    <lineage>
        <taxon>Bacteria</taxon>
        <taxon>Bacillati</taxon>
        <taxon>Actinomycetota</taxon>
        <taxon>Actinomycetes</taxon>
        <taxon>Streptosporangiales</taxon>
        <taxon>Streptosporangiaceae</taxon>
        <taxon>Planobispora</taxon>
    </lineage>
</organism>
<protein>
    <submittedName>
        <fullName evidence="1">Uncharacterized protein</fullName>
    </submittedName>
</protein>
<proteinExistence type="predicted"/>
<evidence type="ECO:0000313" key="1">
    <source>
        <dbReference type="EMBL" id="GIH95976.1"/>
    </source>
</evidence>
<accession>A0A8J3SNS8</accession>
<name>A0A8J3SNS8_9ACTN</name>
<comment type="caution">
    <text evidence="1">The sequence shown here is derived from an EMBL/GenBank/DDBJ whole genome shotgun (WGS) entry which is preliminary data.</text>
</comment>
<keyword evidence="2" id="KW-1185">Reference proteome</keyword>
<reference evidence="1 2" key="1">
    <citation type="submission" date="2021-01" db="EMBL/GenBank/DDBJ databases">
        <title>Whole genome shotgun sequence of Planobispora siamensis NBRC 107568.</title>
        <authorList>
            <person name="Komaki H."/>
            <person name="Tamura T."/>
        </authorList>
    </citation>
    <scope>NUCLEOTIDE SEQUENCE [LARGE SCALE GENOMIC DNA]</scope>
    <source>
        <strain evidence="1 2">NBRC 107568</strain>
    </source>
</reference>
<dbReference type="AlphaFoldDB" id="A0A8J3SNS8"/>
<sequence>MRAGDYDRDGGAEALIDCWADYDFEPGPHRWWVWDADAPPAGFDASGFVS</sequence>